<dbReference type="Pfam" id="PF19086">
    <property type="entry name" value="Terpene_syn_C_2"/>
    <property type="match status" value="1"/>
</dbReference>
<dbReference type="Gene3D" id="1.10.600.10">
    <property type="entry name" value="Farnesyl Diphosphate Synthase"/>
    <property type="match status" value="2"/>
</dbReference>
<name>A0A3M7M999_9PLEO</name>
<dbReference type="InterPro" id="IPR000092">
    <property type="entry name" value="Polyprenyl_synt"/>
</dbReference>
<dbReference type="Pfam" id="PF00348">
    <property type="entry name" value="polyprenyl_synt"/>
    <property type="match status" value="1"/>
</dbReference>
<dbReference type="PANTHER" id="PTHR12001">
    <property type="entry name" value="GERANYLGERANYL PYROPHOSPHATE SYNTHASE"/>
    <property type="match status" value="1"/>
</dbReference>
<evidence type="ECO:0000256" key="3">
    <source>
        <dbReference type="ARBA" id="ARBA00022723"/>
    </source>
</evidence>
<feature type="compositionally biased region" description="Low complexity" evidence="5">
    <location>
        <begin position="373"/>
        <end position="384"/>
    </location>
</feature>
<dbReference type="GO" id="GO:0008299">
    <property type="term" value="P:isoprenoid biosynthetic process"/>
    <property type="evidence" value="ECO:0007669"/>
    <property type="project" value="InterPro"/>
</dbReference>
<dbReference type="AlphaFoldDB" id="A0A3M7M999"/>
<dbReference type="EMBL" id="KE747825">
    <property type="protein sequence ID" value="RMZ70974.1"/>
    <property type="molecule type" value="Genomic_DNA"/>
</dbReference>
<dbReference type="GO" id="GO:0046165">
    <property type="term" value="P:alcohol biosynthetic process"/>
    <property type="evidence" value="ECO:0007669"/>
    <property type="project" value="UniProtKB-ARBA"/>
</dbReference>
<feature type="region of interest" description="Disordered" evidence="5">
    <location>
        <begin position="349"/>
        <end position="423"/>
    </location>
</feature>
<protein>
    <recommendedName>
        <fullName evidence="1">geranylgeranyl diphosphate synthase</fullName>
        <ecNumber evidence="1">2.5.1.29</ecNumber>
    </recommendedName>
</protein>
<organism evidence="6 7">
    <name type="scientific">Pyrenophora seminiperda CCB06</name>
    <dbReference type="NCBI Taxonomy" id="1302712"/>
    <lineage>
        <taxon>Eukaryota</taxon>
        <taxon>Fungi</taxon>
        <taxon>Dikarya</taxon>
        <taxon>Ascomycota</taxon>
        <taxon>Pezizomycotina</taxon>
        <taxon>Dothideomycetes</taxon>
        <taxon>Pleosporomycetidae</taxon>
        <taxon>Pleosporales</taxon>
        <taxon>Pleosporineae</taxon>
        <taxon>Pleosporaceae</taxon>
        <taxon>Pyrenophora</taxon>
    </lineage>
</organism>
<dbReference type="SUPFAM" id="SSF48576">
    <property type="entry name" value="Terpenoid synthases"/>
    <property type="match status" value="2"/>
</dbReference>
<dbReference type="Proteomes" id="UP000265663">
    <property type="component" value="Unassembled WGS sequence"/>
</dbReference>
<keyword evidence="2" id="KW-0808">Transferase</keyword>
<dbReference type="InterPro" id="IPR033749">
    <property type="entry name" value="Polyprenyl_synt_CS"/>
</dbReference>
<evidence type="ECO:0000256" key="5">
    <source>
        <dbReference type="SAM" id="MobiDB-lite"/>
    </source>
</evidence>
<dbReference type="GO" id="GO:0004311">
    <property type="term" value="F:geranylgeranyl diphosphate synthase activity"/>
    <property type="evidence" value="ECO:0007669"/>
    <property type="project" value="UniProtKB-EC"/>
</dbReference>
<evidence type="ECO:0000313" key="6">
    <source>
        <dbReference type="EMBL" id="RMZ70974.1"/>
    </source>
</evidence>
<evidence type="ECO:0000256" key="2">
    <source>
        <dbReference type="ARBA" id="ARBA00022679"/>
    </source>
</evidence>
<keyword evidence="4" id="KW-0460">Magnesium</keyword>
<dbReference type="EC" id="2.5.1.29" evidence="1"/>
<gene>
    <name evidence="6" type="ORF">GMOD_00008646</name>
</gene>
<dbReference type="PANTHER" id="PTHR12001:SF72">
    <property type="entry name" value="THIJ_PFPI FAMILY PROTEIN (AFU_ORTHOLOGUE AFUA_3G01210)-RELATED"/>
    <property type="match status" value="1"/>
</dbReference>
<dbReference type="InterPro" id="IPR008949">
    <property type="entry name" value="Isoprenoid_synthase_dom_sf"/>
</dbReference>
<keyword evidence="3" id="KW-0479">Metal-binding</keyword>
<dbReference type="PROSITE" id="PS00444">
    <property type="entry name" value="POLYPRENYL_SYNTHASE_2"/>
    <property type="match status" value="1"/>
</dbReference>
<dbReference type="GO" id="GO:0043386">
    <property type="term" value="P:mycotoxin biosynthetic process"/>
    <property type="evidence" value="ECO:0007669"/>
    <property type="project" value="UniProtKB-ARBA"/>
</dbReference>
<dbReference type="GO" id="GO:0046872">
    <property type="term" value="F:metal ion binding"/>
    <property type="evidence" value="ECO:0007669"/>
    <property type="project" value="UniProtKB-KW"/>
</dbReference>
<accession>A0A3M7M999</accession>
<reference evidence="6 7" key="1">
    <citation type="journal article" date="2014" name="PLoS ONE">
        <title>De novo Genome Assembly of the Fungal Plant Pathogen Pyrenophora semeniperda.</title>
        <authorList>
            <person name="Soliai M.M."/>
            <person name="Meyer S.E."/>
            <person name="Udall J.A."/>
            <person name="Elzinga D.E."/>
            <person name="Hermansen R.A."/>
            <person name="Bodily P.M."/>
            <person name="Hart A.A."/>
            <person name="Coleman C.E."/>
        </authorList>
    </citation>
    <scope>NUCLEOTIDE SEQUENCE [LARGE SCALE GENOMIC DNA]</scope>
    <source>
        <strain evidence="6 7">CCB06</strain>
        <tissue evidence="6">Mycelium</tissue>
    </source>
</reference>
<dbReference type="PROSITE" id="PS00723">
    <property type="entry name" value="POLYPRENYL_SYNTHASE_1"/>
    <property type="match status" value="1"/>
</dbReference>
<feature type="compositionally biased region" description="Low complexity" evidence="5">
    <location>
        <begin position="393"/>
        <end position="403"/>
    </location>
</feature>
<keyword evidence="7" id="KW-1185">Reference proteome</keyword>
<evidence type="ECO:0000256" key="4">
    <source>
        <dbReference type="ARBA" id="ARBA00022842"/>
    </source>
</evidence>
<evidence type="ECO:0000313" key="7">
    <source>
        <dbReference type="Proteomes" id="UP000265663"/>
    </source>
</evidence>
<dbReference type="OrthoDB" id="6921389at2759"/>
<proteinExistence type="predicted"/>
<evidence type="ECO:0000256" key="1">
    <source>
        <dbReference type="ARBA" id="ARBA00012382"/>
    </source>
</evidence>
<sequence>MSTQDVTSYLIPLSQYDTQGLCSNYTLRRHKYEAEANAGCHEARSDWIKYIGPIEQFGGCNPLNGNFSAVVLPLCRPERLRLIAYVLEYAFLYDNMIELEQPYTSSSNHHEKQEWKNTNPALGKTQIQAKMMMQLASMDKACTERVKRVWQEMITTTLSDKDKQFASLDEYVDFRIVDTGAPFVEAMLLFGMGITLSAEEDAQLDPIRKPCYAALGLANDYFSFDREYAEFQEAGASKTLTNSVWLHMQWHHVDSDAAKEMTKQATKRYEELFLEMCAEYRQVNAPLEEKLERYLDALAYQVSGNVVWSLNCPRYHPEYRYDPNVGIEDDLTAKALPKTLGVDYIEVNEDRDDDGSSNGSAPAGGQHSRRTSTETFTSVSSDDVSSTDDDYISPSSPASSYSPTWEETKHTTSSSTTSHAQLDSRHARAPFDYITSLPSKGVRDIFIDALNIWLDVPEPIVSRIKALGARLHAASLMLDDIEDGSTLRRGHPVTHTVFGIAQTINSGCFEILQAVNEARQLSVLSAMNVEIVLEQLEELHVGQSYDLYWTHHGICPSEAEYLEMVKKKTGGLFQLLARLLLANGAAASSATSTCHNTNNKSSSHTHPLYADISTLSNLLGTHFQIRDDYQNLHSTEYSAQKGFCEDLDEGKYSFPIIHALTSSYQKDTDIQQLQELLQRRRDVGYLTDGEKRLVLEQLGRAGSMMYTEERLKELQGDACMIVENIERDMGRENWVLRALLQKLEV</sequence>